<keyword evidence="2" id="KW-0645">Protease</keyword>
<dbReference type="FunFam" id="2.40.10.10:FF:000001">
    <property type="entry name" value="Periplasmic serine protease DegS"/>
    <property type="match status" value="1"/>
</dbReference>
<name>A0A0M8K6I4_9CHLR</name>
<reference evidence="8" key="1">
    <citation type="journal article" date="2015" name="Genome Announc.">
        <title>Draft Genome Sequence of a Heterotrophic Facultative Anaerobic Thermophilic Bacterium, Ardenticatena maritima Strain 110ST.</title>
        <authorList>
            <person name="Kawaichi S."/>
            <person name="Yoshida T."/>
            <person name="Sako Y."/>
            <person name="Nakamura R."/>
        </authorList>
    </citation>
    <scope>NUCLEOTIDE SEQUENCE [LARGE SCALE GENOMIC DNA]</scope>
    <source>
        <strain evidence="8">110S</strain>
    </source>
</reference>
<gene>
    <name evidence="8" type="ORF">ARMA_0224</name>
    <name evidence="9" type="ORF">SE16_10330</name>
</gene>
<dbReference type="InterPro" id="IPR009003">
    <property type="entry name" value="Peptidase_S1_PA"/>
</dbReference>
<dbReference type="Gene3D" id="2.30.42.10">
    <property type="match status" value="1"/>
</dbReference>
<feature type="signal peptide" evidence="6">
    <location>
        <begin position="1"/>
        <end position="20"/>
    </location>
</feature>
<dbReference type="EMBL" id="BBZA01000015">
    <property type="protein sequence ID" value="GAP61801.1"/>
    <property type="molecule type" value="Genomic_DNA"/>
</dbReference>
<dbReference type="STRING" id="872965.SE16_10330"/>
<feature type="region of interest" description="Disordered" evidence="5">
    <location>
        <begin position="35"/>
        <end position="80"/>
    </location>
</feature>
<dbReference type="Proteomes" id="UP000037784">
    <property type="component" value="Unassembled WGS sequence"/>
</dbReference>
<reference evidence="10" key="3">
    <citation type="submission" date="2015-08" db="EMBL/GenBank/DDBJ databases">
        <title>Draft Genome Sequence of a Heterotrophic Facultative Anaerobic Bacterium Ardenticatena maritima Strain 110S.</title>
        <authorList>
            <person name="Kawaichi S."/>
            <person name="Yoshida T."/>
            <person name="Sako Y."/>
            <person name="Nakamura R."/>
        </authorList>
    </citation>
    <scope>NUCLEOTIDE SEQUENCE [LARGE SCALE GENOMIC DNA]</scope>
    <source>
        <strain evidence="10">110S</strain>
    </source>
</reference>
<dbReference type="EMBL" id="LGKN01000005">
    <property type="protein sequence ID" value="KPL87919.1"/>
    <property type="molecule type" value="Genomic_DNA"/>
</dbReference>
<dbReference type="SUPFAM" id="SSF50494">
    <property type="entry name" value="Trypsin-like serine proteases"/>
    <property type="match status" value="1"/>
</dbReference>
<dbReference type="GO" id="GO:0006508">
    <property type="term" value="P:proteolysis"/>
    <property type="evidence" value="ECO:0007669"/>
    <property type="project" value="UniProtKB-KW"/>
</dbReference>
<dbReference type="Pfam" id="PF13180">
    <property type="entry name" value="PDZ_2"/>
    <property type="match status" value="1"/>
</dbReference>
<evidence type="ECO:0000256" key="3">
    <source>
        <dbReference type="ARBA" id="ARBA00022801"/>
    </source>
</evidence>
<dbReference type="GO" id="GO:0004252">
    <property type="term" value="F:serine-type endopeptidase activity"/>
    <property type="evidence" value="ECO:0007669"/>
    <property type="project" value="InterPro"/>
</dbReference>
<feature type="domain" description="PDZ" evidence="7">
    <location>
        <begin position="324"/>
        <end position="408"/>
    </location>
</feature>
<keyword evidence="4" id="KW-0720">Serine protease</keyword>
<dbReference type="InterPro" id="IPR036034">
    <property type="entry name" value="PDZ_sf"/>
</dbReference>
<dbReference type="InterPro" id="IPR051201">
    <property type="entry name" value="Chloro_Bact_Ser_Proteases"/>
</dbReference>
<feature type="compositionally biased region" description="Low complexity" evidence="5">
    <location>
        <begin position="37"/>
        <end position="56"/>
    </location>
</feature>
<evidence type="ECO:0000313" key="11">
    <source>
        <dbReference type="Proteomes" id="UP000050502"/>
    </source>
</evidence>
<proteinExistence type="inferred from homology"/>
<dbReference type="SMART" id="SM00228">
    <property type="entry name" value="PDZ"/>
    <property type="match status" value="1"/>
</dbReference>
<organism evidence="8 10">
    <name type="scientific">Ardenticatena maritima</name>
    <dbReference type="NCBI Taxonomy" id="872965"/>
    <lineage>
        <taxon>Bacteria</taxon>
        <taxon>Bacillati</taxon>
        <taxon>Chloroflexota</taxon>
        <taxon>Ardenticatenia</taxon>
        <taxon>Ardenticatenales</taxon>
        <taxon>Ardenticatenaceae</taxon>
        <taxon>Ardenticatena</taxon>
    </lineage>
</organism>
<sequence length="421" mass="44771">MRRYIAFMLVLVALSGCALQAGRLRPTRVVQEVAAQAATGAPSPTAEPTATPAPENSEPPTPTPSPFAETPQSELSAETPPVEGIAAWKAQEAWLSDLYDRASRSVVHITTRTYTYDFFLRPIPQEGTGSGFIWDTEGHVVTNYHVVENAREIEVALADGTRTTASIVGVDPQNDLAVIKLDEVPADTPPLPLGDSLSLRVGQFVIAIGNPFGFDRTMTLGIVSALGRVIQNESGTFIGEVIQTDAAINPGNSGGPLLDIEGRVVGVNSAIISPSGANAGIGFAIPAHTVQRVVPELIERGYYRHPWLGIEAFDLTPRLAEVLRRRGVAVPDEGVLVVAVYRGGPAANAGIRGATARVQIANLLLPVGGDVIVGVNGEPVSSLRDLNLLLENRYRVGDRITLNIMRDGEPLDVDVVLAERP</sequence>
<dbReference type="Proteomes" id="UP000050502">
    <property type="component" value="Unassembled WGS sequence"/>
</dbReference>
<keyword evidence="10" id="KW-1185">Reference proteome</keyword>
<evidence type="ECO:0000313" key="8">
    <source>
        <dbReference type="EMBL" id="GAP61801.1"/>
    </source>
</evidence>
<dbReference type="PANTHER" id="PTHR43343:SF3">
    <property type="entry name" value="PROTEASE DO-LIKE 8, CHLOROPLASTIC"/>
    <property type="match status" value="1"/>
</dbReference>
<evidence type="ECO:0000259" key="7">
    <source>
        <dbReference type="SMART" id="SM00228"/>
    </source>
</evidence>
<accession>A0A0M8K6I4</accession>
<dbReference type="InterPro" id="IPR001478">
    <property type="entry name" value="PDZ"/>
</dbReference>
<evidence type="ECO:0000256" key="4">
    <source>
        <dbReference type="ARBA" id="ARBA00022825"/>
    </source>
</evidence>
<evidence type="ECO:0000256" key="2">
    <source>
        <dbReference type="ARBA" id="ARBA00022670"/>
    </source>
</evidence>
<dbReference type="OrthoDB" id="9758917at2"/>
<comment type="caution">
    <text evidence="8">The sequence shown here is derived from an EMBL/GenBank/DDBJ whole genome shotgun (WGS) entry which is preliminary data.</text>
</comment>
<evidence type="ECO:0000313" key="9">
    <source>
        <dbReference type="EMBL" id="KPL87919.1"/>
    </source>
</evidence>
<dbReference type="Pfam" id="PF13365">
    <property type="entry name" value="Trypsin_2"/>
    <property type="match status" value="1"/>
</dbReference>
<evidence type="ECO:0000256" key="5">
    <source>
        <dbReference type="SAM" id="MobiDB-lite"/>
    </source>
</evidence>
<dbReference type="PRINTS" id="PR00834">
    <property type="entry name" value="PROTEASES2C"/>
</dbReference>
<dbReference type="SUPFAM" id="SSF50156">
    <property type="entry name" value="PDZ domain-like"/>
    <property type="match status" value="1"/>
</dbReference>
<dbReference type="RefSeq" id="WP_054491748.1">
    <property type="nucleotide sequence ID" value="NZ_BBZA01000015.1"/>
</dbReference>
<comment type="similarity">
    <text evidence="1">Belongs to the peptidase S1C family.</text>
</comment>
<protein>
    <recommendedName>
        <fullName evidence="7">PDZ domain-containing protein</fullName>
    </recommendedName>
</protein>
<dbReference type="Gene3D" id="2.40.10.120">
    <property type="match status" value="1"/>
</dbReference>
<evidence type="ECO:0000313" key="10">
    <source>
        <dbReference type="Proteomes" id="UP000037784"/>
    </source>
</evidence>
<keyword evidence="6" id="KW-0732">Signal</keyword>
<dbReference type="AlphaFoldDB" id="A0A0M8K6I4"/>
<evidence type="ECO:0000256" key="6">
    <source>
        <dbReference type="SAM" id="SignalP"/>
    </source>
</evidence>
<dbReference type="FunCoup" id="A0A0M8K6I4">
    <property type="interactions" value="419"/>
</dbReference>
<keyword evidence="3" id="KW-0378">Hydrolase</keyword>
<evidence type="ECO:0000256" key="1">
    <source>
        <dbReference type="ARBA" id="ARBA00010541"/>
    </source>
</evidence>
<dbReference type="PROSITE" id="PS51257">
    <property type="entry name" value="PROKAR_LIPOPROTEIN"/>
    <property type="match status" value="1"/>
</dbReference>
<feature type="chain" id="PRO_5007418259" description="PDZ domain-containing protein" evidence="6">
    <location>
        <begin position="21"/>
        <end position="421"/>
    </location>
</feature>
<dbReference type="InterPro" id="IPR001940">
    <property type="entry name" value="Peptidase_S1C"/>
</dbReference>
<dbReference type="PANTHER" id="PTHR43343">
    <property type="entry name" value="PEPTIDASE S12"/>
    <property type="match status" value="1"/>
</dbReference>
<reference evidence="9 11" key="2">
    <citation type="submission" date="2015-07" db="EMBL/GenBank/DDBJ databases">
        <title>Whole genome sequence of Ardenticatena maritima DSM 23922.</title>
        <authorList>
            <person name="Hemp J."/>
            <person name="Ward L.M."/>
            <person name="Pace L.A."/>
            <person name="Fischer W.W."/>
        </authorList>
    </citation>
    <scope>NUCLEOTIDE SEQUENCE [LARGE SCALE GENOMIC DNA]</scope>
    <source>
        <strain evidence="9 11">110S</strain>
    </source>
</reference>